<feature type="region of interest" description="Disordered" evidence="3">
    <location>
        <begin position="236"/>
        <end position="261"/>
    </location>
</feature>
<protein>
    <submittedName>
        <fullName evidence="5">Acyltransferase LovD</fullName>
    </submittedName>
</protein>
<dbReference type="InterPro" id="IPR012338">
    <property type="entry name" value="Beta-lactam/transpept-like"/>
</dbReference>
<keyword evidence="5" id="KW-0808">Transferase</keyword>
<feature type="domain" description="Beta-lactamase-related" evidence="4">
    <location>
        <begin position="11"/>
        <end position="381"/>
    </location>
</feature>
<gene>
    <name evidence="5" type="ORF">C8A04DRAFT_15761</name>
</gene>
<comment type="caution">
    <text evidence="5">The sequence shown here is derived from an EMBL/GenBank/DDBJ whole genome shotgun (WGS) entry which is preliminary data.</text>
</comment>
<reference evidence="5" key="2">
    <citation type="submission" date="2023-05" db="EMBL/GenBank/DDBJ databases">
        <authorList>
            <consortium name="Lawrence Berkeley National Laboratory"/>
            <person name="Steindorff A."/>
            <person name="Hensen N."/>
            <person name="Bonometti L."/>
            <person name="Westerberg I."/>
            <person name="Brannstrom I.O."/>
            <person name="Guillou S."/>
            <person name="Cros-Aarteil S."/>
            <person name="Calhoun S."/>
            <person name="Haridas S."/>
            <person name="Kuo A."/>
            <person name="Mondo S."/>
            <person name="Pangilinan J."/>
            <person name="Riley R."/>
            <person name="Labutti K."/>
            <person name="Andreopoulos B."/>
            <person name="Lipzen A."/>
            <person name="Chen C."/>
            <person name="Yanf M."/>
            <person name="Daum C."/>
            <person name="Ng V."/>
            <person name="Clum A."/>
            <person name="Ohm R."/>
            <person name="Martin F."/>
            <person name="Silar P."/>
            <person name="Natvig D."/>
            <person name="Lalanne C."/>
            <person name="Gautier V."/>
            <person name="Ament-Velasquez S.L."/>
            <person name="Kruys A."/>
            <person name="Hutchinson M.I."/>
            <person name="Powell A.J."/>
            <person name="Barry K."/>
            <person name="Miller A.N."/>
            <person name="Grigoriev I.V."/>
            <person name="Debuchy R."/>
            <person name="Gladieux P."/>
            <person name="Thoren M.H."/>
            <person name="Johannesson H."/>
        </authorList>
    </citation>
    <scope>NUCLEOTIDE SEQUENCE</scope>
    <source>
        <strain evidence="5">CBS 141.50</strain>
    </source>
</reference>
<dbReference type="SUPFAM" id="SSF56601">
    <property type="entry name" value="beta-lactamase/transpeptidase-like"/>
    <property type="match status" value="1"/>
</dbReference>
<reference evidence="5" key="1">
    <citation type="journal article" date="2023" name="Mol. Phylogenet. Evol.">
        <title>Genome-scale phylogeny and comparative genomics of the fungal order Sordariales.</title>
        <authorList>
            <person name="Hensen N."/>
            <person name="Bonometti L."/>
            <person name="Westerberg I."/>
            <person name="Brannstrom I.O."/>
            <person name="Guillou S."/>
            <person name="Cros-Aarteil S."/>
            <person name="Calhoun S."/>
            <person name="Haridas S."/>
            <person name="Kuo A."/>
            <person name="Mondo S."/>
            <person name="Pangilinan J."/>
            <person name="Riley R."/>
            <person name="LaButti K."/>
            <person name="Andreopoulos B."/>
            <person name="Lipzen A."/>
            <person name="Chen C."/>
            <person name="Yan M."/>
            <person name="Daum C."/>
            <person name="Ng V."/>
            <person name="Clum A."/>
            <person name="Steindorff A."/>
            <person name="Ohm R.A."/>
            <person name="Martin F."/>
            <person name="Silar P."/>
            <person name="Natvig D.O."/>
            <person name="Lalanne C."/>
            <person name="Gautier V."/>
            <person name="Ament-Velasquez S.L."/>
            <person name="Kruys A."/>
            <person name="Hutchinson M.I."/>
            <person name="Powell A.J."/>
            <person name="Barry K."/>
            <person name="Miller A.N."/>
            <person name="Grigoriev I.V."/>
            <person name="Debuchy R."/>
            <person name="Gladieux P."/>
            <person name="Hiltunen Thoren M."/>
            <person name="Johannesson H."/>
        </authorList>
    </citation>
    <scope>NUCLEOTIDE SEQUENCE</scope>
    <source>
        <strain evidence="5">CBS 141.50</strain>
    </source>
</reference>
<evidence type="ECO:0000256" key="3">
    <source>
        <dbReference type="SAM" id="MobiDB-lite"/>
    </source>
</evidence>
<evidence type="ECO:0000313" key="6">
    <source>
        <dbReference type="Proteomes" id="UP001302676"/>
    </source>
</evidence>
<evidence type="ECO:0000256" key="2">
    <source>
        <dbReference type="ARBA" id="ARBA00022801"/>
    </source>
</evidence>
<proteinExistence type="inferred from homology"/>
<evidence type="ECO:0000313" key="5">
    <source>
        <dbReference type="EMBL" id="KAK4139567.1"/>
    </source>
</evidence>
<dbReference type="GO" id="GO:0016746">
    <property type="term" value="F:acyltransferase activity"/>
    <property type="evidence" value="ECO:0007669"/>
    <property type="project" value="UniProtKB-KW"/>
</dbReference>
<keyword evidence="6" id="KW-1185">Reference proteome</keyword>
<dbReference type="Pfam" id="PF00144">
    <property type="entry name" value="Beta-lactamase"/>
    <property type="match status" value="1"/>
</dbReference>
<dbReference type="EMBL" id="MU853658">
    <property type="protein sequence ID" value="KAK4139567.1"/>
    <property type="molecule type" value="Genomic_DNA"/>
</dbReference>
<keyword evidence="5" id="KW-0012">Acyltransferase</keyword>
<evidence type="ECO:0000256" key="1">
    <source>
        <dbReference type="ARBA" id="ARBA00009009"/>
    </source>
</evidence>
<name>A0AAN6ZID8_9PEZI</name>
<dbReference type="AlphaFoldDB" id="A0AAN6ZID8"/>
<dbReference type="PANTHER" id="PTHR43283">
    <property type="entry name" value="BETA-LACTAMASE-RELATED"/>
    <property type="match status" value="1"/>
</dbReference>
<dbReference type="PANTHER" id="PTHR43283:SF17">
    <property type="entry name" value="(LOVD), PUTATIVE (AFU_ORTHOLOGUE AFUA_5G00920)-RELATED"/>
    <property type="match status" value="1"/>
</dbReference>
<dbReference type="GeneID" id="87815221"/>
<evidence type="ECO:0000259" key="4">
    <source>
        <dbReference type="Pfam" id="PF00144"/>
    </source>
</evidence>
<sequence length="409" mass="44325">MSTNPEPTIDTAFPAAIAAGQINGAVLLATNTDDTFNYTAALGQRTLLSGEKRPQQLDDILYLASATKLLATIAALQAVEDGLLTLDDEIPSTIAPELSASNLTVLNKDATETVPAERGITLAMLLTHTSGISYDFLVPRLSKWRQENEPPLAEDARRPVEEAFRYPLGFQPGTGWMYGPGLDWAGRIVERVRGETLGEAVRKRITGPLGIAEEEVQFYPVKGEKVRERMVDLNEHDPEGLGQAVTGSPGSPNKRSQGDFGGHGGFMSGEGYIKLLRALLKNDGTLLRPETVESMFQNQIRPEAEVNFQATLNGPAGGFFRLGVDAGKKLGHGYGGLLTLEDLDNWYGQHTLTWGGGLTLTWFADRKTGLAGFCAVQASLPLPIDVPAATELKQVFRRDVFRKYAASKL</sequence>
<accession>A0AAN6ZID8</accession>
<dbReference type="InterPro" id="IPR050789">
    <property type="entry name" value="Diverse_Enzym_Activities"/>
</dbReference>
<keyword evidence="2" id="KW-0378">Hydrolase</keyword>
<dbReference type="GO" id="GO:0016787">
    <property type="term" value="F:hydrolase activity"/>
    <property type="evidence" value="ECO:0007669"/>
    <property type="project" value="UniProtKB-KW"/>
</dbReference>
<dbReference type="Proteomes" id="UP001302676">
    <property type="component" value="Unassembled WGS sequence"/>
</dbReference>
<dbReference type="RefSeq" id="XP_062632938.1">
    <property type="nucleotide sequence ID" value="XM_062778608.1"/>
</dbReference>
<dbReference type="InterPro" id="IPR001466">
    <property type="entry name" value="Beta-lactam-related"/>
</dbReference>
<feature type="compositionally biased region" description="Polar residues" evidence="3">
    <location>
        <begin position="245"/>
        <end position="255"/>
    </location>
</feature>
<organism evidence="5 6">
    <name type="scientific">Dichotomopilus funicola</name>
    <dbReference type="NCBI Taxonomy" id="1934379"/>
    <lineage>
        <taxon>Eukaryota</taxon>
        <taxon>Fungi</taxon>
        <taxon>Dikarya</taxon>
        <taxon>Ascomycota</taxon>
        <taxon>Pezizomycotina</taxon>
        <taxon>Sordariomycetes</taxon>
        <taxon>Sordariomycetidae</taxon>
        <taxon>Sordariales</taxon>
        <taxon>Chaetomiaceae</taxon>
        <taxon>Dichotomopilus</taxon>
    </lineage>
</organism>
<dbReference type="Gene3D" id="3.40.710.10">
    <property type="entry name" value="DD-peptidase/beta-lactamase superfamily"/>
    <property type="match status" value="1"/>
</dbReference>
<comment type="similarity">
    <text evidence="1">Belongs to the class-A beta-lactamase family.</text>
</comment>